<feature type="compositionally biased region" description="Pro residues" evidence="1">
    <location>
        <begin position="205"/>
        <end position="221"/>
    </location>
</feature>
<evidence type="ECO:0000256" key="2">
    <source>
        <dbReference type="SAM" id="SignalP"/>
    </source>
</evidence>
<dbReference type="AlphaFoldDB" id="A0A1H5ZTI3"/>
<sequence>MRSIHLTRSAVLAGVIAAPLAVAAAPASHAAAGHGSAYAVSAAGPVAIPATPAVTSSGAPARRSVAELSGNPLVSASVLTAAAAAGRGRASVADLRIARAALTAEAVTVRCENGRAVAHLANAEIAGRRLQASPAPNSGVTVSLDRVGKVSLTLNKQVRNADGGLTVTAIALALPPVAGRSQTISIASVTCGPSDAAPAPTHRPSTPPDDAPPHDIPPSTMPSPNTHLPQAPAPTPVAKDLPVTG</sequence>
<dbReference type="NCBIfam" id="NF040603">
    <property type="entry name" value="choice_anch_P"/>
    <property type="match status" value="1"/>
</dbReference>
<name>A0A1H5ZTI3_9ACTN</name>
<accession>A0A1H5ZTI3</accession>
<organism evidence="3 4">
    <name type="scientific">Thermomonospora echinospora</name>
    <dbReference type="NCBI Taxonomy" id="1992"/>
    <lineage>
        <taxon>Bacteria</taxon>
        <taxon>Bacillati</taxon>
        <taxon>Actinomycetota</taxon>
        <taxon>Actinomycetes</taxon>
        <taxon>Streptosporangiales</taxon>
        <taxon>Thermomonosporaceae</taxon>
        <taxon>Thermomonospora</taxon>
    </lineage>
</organism>
<evidence type="ECO:0000256" key="1">
    <source>
        <dbReference type="SAM" id="MobiDB-lite"/>
    </source>
</evidence>
<feature type="region of interest" description="Disordered" evidence="1">
    <location>
        <begin position="190"/>
        <end position="245"/>
    </location>
</feature>
<proteinExistence type="predicted"/>
<dbReference type="Proteomes" id="UP000236723">
    <property type="component" value="Unassembled WGS sequence"/>
</dbReference>
<dbReference type="EMBL" id="FNVO01000005">
    <property type="protein sequence ID" value="SEG39843.1"/>
    <property type="molecule type" value="Genomic_DNA"/>
</dbReference>
<protein>
    <submittedName>
        <fullName evidence="3">Uncharacterized protein</fullName>
    </submittedName>
</protein>
<keyword evidence="4" id="KW-1185">Reference proteome</keyword>
<evidence type="ECO:0000313" key="3">
    <source>
        <dbReference type="EMBL" id="SEG39843.1"/>
    </source>
</evidence>
<dbReference type="OrthoDB" id="3480875at2"/>
<gene>
    <name evidence="3" type="ORF">SAMN04489712_1052</name>
</gene>
<dbReference type="RefSeq" id="WP_103938022.1">
    <property type="nucleotide sequence ID" value="NZ_FNVO01000005.1"/>
</dbReference>
<keyword evidence="2" id="KW-0732">Signal</keyword>
<feature type="signal peptide" evidence="2">
    <location>
        <begin position="1"/>
        <end position="24"/>
    </location>
</feature>
<feature type="chain" id="PRO_5038618221" evidence="2">
    <location>
        <begin position="25"/>
        <end position="245"/>
    </location>
</feature>
<evidence type="ECO:0000313" key="4">
    <source>
        <dbReference type="Proteomes" id="UP000236723"/>
    </source>
</evidence>
<reference evidence="4" key="1">
    <citation type="submission" date="2016-10" db="EMBL/GenBank/DDBJ databases">
        <authorList>
            <person name="Varghese N."/>
            <person name="Submissions S."/>
        </authorList>
    </citation>
    <scope>NUCLEOTIDE SEQUENCE [LARGE SCALE GENOMIC DNA]</scope>
    <source>
        <strain evidence="4">DSM 43163</strain>
    </source>
</reference>